<dbReference type="CDD" id="cd01392">
    <property type="entry name" value="HTH_LacI"/>
    <property type="match status" value="1"/>
</dbReference>
<keyword evidence="3" id="KW-0804">Transcription</keyword>
<evidence type="ECO:0000256" key="3">
    <source>
        <dbReference type="ARBA" id="ARBA00023163"/>
    </source>
</evidence>
<dbReference type="EMBL" id="CP013188">
    <property type="protein sequence ID" value="ALO44011.1"/>
    <property type="molecule type" value="Genomic_DNA"/>
</dbReference>
<keyword evidence="6" id="KW-1185">Reference proteome</keyword>
<keyword evidence="1" id="KW-0805">Transcription regulation</keyword>
<dbReference type="PANTHER" id="PTHR30146:SF120">
    <property type="entry name" value="ALANINE RACEMASE"/>
    <property type="match status" value="1"/>
</dbReference>
<accession>A0A0S2K6Q5</accession>
<dbReference type="GO" id="GO:0000976">
    <property type="term" value="F:transcription cis-regulatory region binding"/>
    <property type="evidence" value="ECO:0007669"/>
    <property type="project" value="TreeGrafter"/>
</dbReference>
<evidence type="ECO:0000313" key="6">
    <source>
        <dbReference type="Proteomes" id="UP000061457"/>
    </source>
</evidence>
<keyword evidence="2" id="KW-0238">DNA-binding</keyword>
<dbReference type="PANTHER" id="PTHR30146">
    <property type="entry name" value="LACI-RELATED TRANSCRIPTIONAL REPRESSOR"/>
    <property type="match status" value="1"/>
</dbReference>
<dbReference type="GO" id="GO:0003700">
    <property type="term" value="F:DNA-binding transcription factor activity"/>
    <property type="evidence" value="ECO:0007669"/>
    <property type="project" value="TreeGrafter"/>
</dbReference>
<dbReference type="SMART" id="SM00354">
    <property type="entry name" value="HTH_LACI"/>
    <property type="match status" value="1"/>
</dbReference>
<dbReference type="Gene3D" id="3.40.50.2300">
    <property type="match status" value="2"/>
</dbReference>
<dbReference type="InterPro" id="IPR046335">
    <property type="entry name" value="LacI/GalR-like_sensor"/>
</dbReference>
<dbReference type="Pfam" id="PF13377">
    <property type="entry name" value="Peripla_BP_3"/>
    <property type="match status" value="1"/>
</dbReference>
<evidence type="ECO:0000313" key="5">
    <source>
        <dbReference type="EMBL" id="ALO44011.1"/>
    </source>
</evidence>
<evidence type="ECO:0000256" key="1">
    <source>
        <dbReference type="ARBA" id="ARBA00023015"/>
    </source>
</evidence>
<feature type="domain" description="HTH lacI-type" evidence="4">
    <location>
        <begin position="44"/>
        <end position="98"/>
    </location>
</feature>
<evidence type="ECO:0000256" key="2">
    <source>
        <dbReference type="ARBA" id="ARBA00023125"/>
    </source>
</evidence>
<dbReference type="SUPFAM" id="SSF53822">
    <property type="entry name" value="Periplasmic binding protein-like I"/>
    <property type="match status" value="1"/>
</dbReference>
<dbReference type="PROSITE" id="PS50932">
    <property type="entry name" value="HTH_LACI_2"/>
    <property type="match status" value="1"/>
</dbReference>
<dbReference type="Pfam" id="PF00356">
    <property type="entry name" value="LacI"/>
    <property type="match status" value="1"/>
</dbReference>
<dbReference type="SUPFAM" id="SSF47413">
    <property type="entry name" value="lambda repressor-like DNA-binding domains"/>
    <property type="match status" value="1"/>
</dbReference>
<dbReference type="AlphaFoldDB" id="A0A0S2K6Q5"/>
<dbReference type="Gene3D" id="1.10.260.40">
    <property type="entry name" value="lambda repressor-like DNA-binding domains"/>
    <property type="match status" value="1"/>
</dbReference>
<organism evidence="5 6">
    <name type="scientific">Pseudoalteromonas phenolica</name>
    <dbReference type="NCBI Taxonomy" id="161398"/>
    <lineage>
        <taxon>Bacteria</taxon>
        <taxon>Pseudomonadati</taxon>
        <taxon>Pseudomonadota</taxon>
        <taxon>Gammaproteobacteria</taxon>
        <taxon>Alteromonadales</taxon>
        <taxon>Pseudoalteromonadaceae</taxon>
        <taxon>Pseudoalteromonas</taxon>
    </lineage>
</organism>
<protein>
    <submittedName>
        <fullName evidence="5">Transcriptional regulator, LacI family</fullName>
    </submittedName>
</protein>
<dbReference type="InterPro" id="IPR028082">
    <property type="entry name" value="Peripla_BP_I"/>
</dbReference>
<dbReference type="Proteomes" id="UP000061457">
    <property type="component" value="Chromosome II"/>
</dbReference>
<dbReference type="STRING" id="161398.PP2015_3537"/>
<gene>
    <name evidence="5" type="ORF">PP2015_3537</name>
</gene>
<reference evidence="6" key="1">
    <citation type="submission" date="2015-11" db="EMBL/GenBank/DDBJ databases">
        <authorList>
            <person name="Kim K.M."/>
        </authorList>
    </citation>
    <scope>NUCLEOTIDE SEQUENCE [LARGE SCALE GENOMIC DNA]</scope>
    <source>
        <strain evidence="6">KCTC 12086</strain>
    </source>
</reference>
<dbReference type="InterPro" id="IPR010982">
    <property type="entry name" value="Lambda_DNA-bd_dom_sf"/>
</dbReference>
<evidence type="ECO:0000259" key="4">
    <source>
        <dbReference type="PROSITE" id="PS50932"/>
    </source>
</evidence>
<proteinExistence type="predicted"/>
<dbReference type="InterPro" id="IPR000843">
    <property type="entry name" value="HTH_LacI"/>
</dbReference>
<dbReference type="PATRIC" id="fig|161398.10.peg.3606"/>
<name>A0A0S2K6Q5_9GAMM</name>
<sequence length="378" mass="42096">MSFCKRLQTIFSNVCKNYRIFALCPCLTVYFKIEDVALTQESRLTLTGLAKLAGVSTSTASRALRDNPLIKKETRERIQALAKEHSFSINHAASQLRTQKTNVVAVILNLTDHTEQSINDPFLLKMVSALNLALNKAGYEMLLSNSMMADSDWASYFISSRRADGLIIVGQGKSEDNVNDVVTAKAPLVVWGDPKLNKNYPIVGSDNQYGGYLATKQLIESGCKKVLFLGDTEHTEMAQRYLGYQQALKEAELHFDPSLTIDIDITSKAAYEKVNQEILNRGLFFDGIFAVSDMVAFGALKALKERYVSIPGDVSVVGFDDINMAELFHPALTTVRQDTDLAAQLMVEQLICQFEQKPAQSKVLEVELIKRRSTPESY</sequence>
<dbReference type="KEGG" id="pphe:PP2015_3537"/>